<reference evidence="1 2" key="1">
    <citation type="journal article" date="2020" name="Cell">
        <title>Large-Scale Comparative Analyses of Tick Genomes Elucidate Their Genetic Diversity and Vector Capacities.</title>
        <authorList>
            <consortium name="Tick Genome and Microbiome Consortium (TIGMIC)"/>
            <person name="Jia N."/>
            <person name="Wang J."/>
            <person name="Shi W."/>
            <person name="Du L."/>
            <person name="Sun Y."/>
            <person name="Zhan W."/>
            <person name="Jiang J.F."/>
            <person name="Wang Q."/>
            <person name="Zhang B."/>
            <person name="Ji P."/>
            <person name="Bell-Sakyi L."/>
            <person name="Cui X.M."/>
            <person name="Yuan T.T."/>
            <person name="Jiang B.G."/>
            <person name="Yang W.F."/>
            <person name="Lam T.T."/>
            <person name="Chang Q.C."/>
            <person name="Ding S.J."/>
            <person name="Wang X.J."/>
            <person name="Zhu J.G."/>
            <person name="Ruan X.D."/>
            <person name="Zhao L."/>
            <person name="Wei J.T."/>
            <person name="Ye R.Z."/>
            <person name="Que T.C."/>
            <person name="Du C.H."/>
            <person name="Zhou Y.H."/>
            <person name="Cheng J.X."/>
            <person name="Dai P.F."/>
            <person name="Guo W.B."/>
            <person name="Han X.H."/>
            <person name="Huang E.J."/>
            <person name="Li L.F."/>
            <person name="Wei W."/>
            <person name="Gao Y.C."/>
            <person name="Liu J.Z."/>
            <person name="Shao H.Z."/>
            <person name="Wang X."/>
            <person name="Wang C.C."/>
            <person name="Yang T.C."/>
            <person name="Huo Q.B."/>
            <person name="Li W."/>
            <person name="Chen H.Y."/>
            <person name="Chen S.E."/>
            <person name="Zhou L.G."/>
            <person name="Ni X.B."/>
            <person name="Tian J.H."/>
            <person name="Sheng Y."/>
            <person name="Liu T."/>
            <person name="Pan Y.S."/>
            <person name="Xia L.Y."/>
            <person name="Li J."/>
            <person name="Zhao F."/>
            <person name="Cao W.C."/>
        </authorList>
    </citation>
    <scope>NUCLEOTIDE SEQUENCE [LARGE SCALE GENOMIC DNA]</scope>
    <source>
        <strain evidence="1">Iper-2018</strain>
    </source>
</reference>
<protein>
    <submittedName>
        <fullName evidence="1">Uncharacterized protein</fullName>
    </submittedName>
</protein>
<sequence>MRGTVFGLTQHALLSTHRAPRRMDKASGPDAPQQIDEPAVSNDDKQESQAKPANSEASSVAGLEPSNDDVSPLAAAKLSGAIPKSDSAASRDTKTSVSSRDHQSTIQTVSTAHLSSEGKPTVSEKTDKEKDNEEAQERRLSESKLDFEEKGRLEAGKAEKPDSVTGEKADTPEKTKKEPDSPPLEHHETATKDNKSEEAKFASNKTESDQTEGGKAEQYDKEKGLEEKDEKDEKYAKEVDVKESGENEEQKHELGKNLVSTSPGGSEHSEPESRDNQNESRKKEDTSDRSKDPASPQPDKNGHADASPSNKEVESAEEKETAQDVLKEDKASKDVREEEKPANVSRVVTGDEETQGTASAHDAPTMGKLEEANKVEEEETSKAKGVAEASRTSHWWIQLNHSKLRHPKMK</sequence>
<evidence type="ECO:0000313" key="1">
    <source>
        <dbReference type="EMBL" id="KAG0428752.1"/>
    </source>
</evidence>
<evidence type="ECO:0000313" key="2">
    <source>
        <dbReference type="Proteomes" id="UP000805193"/>
    </source>
</evidence>
<keyword evidence="2" id="KW-1185">Reference proteome</keyword>
<accession>A0AC60Q4P6</accession>
<dbReference type="Proteomes" id="UP000805193">
    <property type="component" value="Unassembled WGS sequence"/>
</dbReference>
<comment type="caution">
    <text evidence="1">The sequence shown here is derived from an EMBL/GenBank/DDBJ whole genome shotgun (WGS) entry which is preliminary data.</text>
</comment>
<gene>
    <name evidence="1" type="ORF">HPB47_024283</name>
</gene>
<dbReference type="EMBL" id="JABSTQ010009487">
    <property type="protein sequence ID" value="KAG0428752.1"/>
    <property type="molecule type" value="Genomic_DNA"/>
</dbReference>
<organism evidence="1 2">
    <name type="scientific">Ixodes persulcatus</name>
    <name type="common">Taiga tick</name>
    <dbReference type="NCBI Taxonomy" id="34615"/>
    <lineage>
        <taxon>Eukaryota</taxon>
        <taxon>Metazoa</taxon>
        <taxon>Ecdysozoa</taxon>
        <taxon>Arthropoda</taxon>
        <taxon>Chelicerata</taxon>
        <taxon>Arachnida</taxon>
        <taxon>Acari</taxon>
        <taxon>Parasitiformes</taxon>
        <taxon>Ixodida</taxon>
        <taxon>Ixodoidea</taxon>
        <taxon>Ixodidae</taxon>
        <taxon>Ixodinae</taxon>
        <taxon>Ixodes</taxon>
    </lineage>
</organism>
<proteinExistence type="predicted"/>
<name>A0AC60Q4P6_IXOPE</name>